<dbReference type="InterPro" id="IPR011012">
    <property type="entry name" value="Longin-like_dom_sf"/>
</dbReference>
<comment type="subcellular location">
    <subcellularLocation>
        <location evidence="6">Endoplasmic reticulum</location>
    </subcellularLocation>
    <subcellularLocation>
        <location evidence="6">Golgi apparatus</location>
        <location evidence="6">cis-Golgi network</location>
    </subcellularLocation>
</comment>
<evidence type="ECO:0000256" key="3">
    <source>
        <dbReference type="ARBA" id="ARBA00022892"/>
    </source>
</evidence>
<sequence length="211" mass="23123">MIYSLYIFDRHCQCIFYTEWNRIRPGVGRGGADTSITSQSTAATASLAETNVPYVWPTLSHGTATGIDPATGLPHRASAPAPPAAPVDSRDAALSDESKLVYGVVISLKNMVSKLSATQGGNSDGFLSYRTNTYRLHYFETASGLKLVMMSDPLAASLRDVLKQIYVHIFVEYVVKNALLPYDPKLSLPISNDYFRAVLNNYVRGLSCYQS</sequence>
<evidence type="ECO:0000256" key="1">
    <source>
        <dbReference type="ARBA" id="ARBA00022448"/>
    </source>
</evidence>
<proteinExistence type="inferred from homology"/>
<dbReference type="PANTHER" id="PTHR23249:SF16">
    <property type="entry name" value="TRAFFICKING PROTEIN PARTICLE COMPLEX SUBUNIT 1"/>
    <property type="match status" value="1"/>
</dbReference>
<dbReference type="AlphaFoldDB" id="A0A9W8AHI1"/>
<dbReference type="Pfam" id="PF04099">
    <property type="entry name" value="Sybindin"/>
    <property type="match status" value="1"/>
</dbReference>
<evidence type="ECO:0000256" key="4">
    <source>
        <dbReference type="ARBA" id="ARBA00023034"/>
    </source>
</evidence>
<keyword evidence="3 6" id="KW-0931">ER-Golgi transport</keyword>
<comment type="caution">
    <text evidence="8">The sequence shown here is derived from an EMBL/GenBank/DDBJ whole genome shotgun (WGS) entry which is preliminary data.</text>
</comment>
<dbReference type="OrthoDB" id="3364529at2759"/>
<reference evidence="8" key="1">
    <citation type="submission" date="2022-07" db="EMBL/GenBank/DDBJ databases">
        <title>Phylogenomic reconstructions and comparative analyses of Kickxellomycotina fungi.</title>
        <authorList>
            <person name="Reynolds N.K."/>
            <person name="Stajich J.E."/>
            <person name="Barry K."/>
            <person name="Grigoriev I.V."/>
            <person name="Crous P."/>
            <person name="Smith M.E."/>
        </authorList>
    </citation>
    <scope>NUCLEOTIDE SEQUENCE</scope>
    <source>
        <strain evidence="8">RSA 861</strain>
    </source>
</reference>
<name>A0A9W8AHI1_9FUNG</name>
<accession>A0A9W8AHI1</accession>
<evidence type="ECO:0000313" key="9">
    <source>
        <dbReference type="Proteomes" id="UP001150569"/>
    </source>
</evidence>
<organism evidence="8 9">
    <name type="scientific">Tieghemiomyces parasiticus</name>
    <dbReference type="NCBI Taxonomy" id="78921"/>
    <lineage>
        <taxon>Eukaryota</taxon>
        <taxon>Fungi</taxon>
        <taxon>Fungi incertae sedis</taxon>
        <taxon>Zoopagomycota</taxon>
        <taxon>Kickxellomycotina</taxon>
        <taxon>Dimargaritomycetes</taxon>
        <taxon>Dimargaritales</taxon>
        <taxon>Dimargaritaceae</taxon>
        <taxon>Tieghemiomyces</taxon>
    </lineage>
</organism>
<dbReference type="CDD" id="cd14855">
    <property type="entry name" value="TRAPPC1_MUM2"/>
    <property type="match status" value="1"/>
</dbReference>
<dbReference type="InterPro" id="IPR007233">
    <property type="entry name" value="TRAPPC"/>
</dbReference>
<evidence type="ECO:0000256" key="2">
    <source>
        <dbReference type="ARBA" id="ARBA00022824"/>
    </source>
</evidence>
<comment type="subunit">
    <text evidence="6">Part of the multisubunit transport protein particle (TRAPP) complex.</text>
</comment>
<keyword evidence="9" id="KW-1185">Reference proteome</keyword>
<keyword evidence="4 6" id="KW-0333">Golgi apparatus</keyword>
<keyword evidence="2 6" id="KW-0256">Endoplasmic reticulum</keyword>
<keyword evidence="1 6" id="KW-0813">Transport</keyword>
<dbReference type="GO" id="GO:0005794">
    <property type="term" value="C:Golgi apparatus"/>
    <property type="evidence" value="ECO:0007669"/>
    <property type="project" value="UniProtKB-SubCell"/>
</dbReference>
<dbReference type="SUPFAM" id="SSF64356">
    <property type="entry name" value="SNARE-like"/>
    <property type="match status" value="1"/>
</dbReference>
<comment type="similarity">
    <text evidence="5">Belongs to the TRAPP small subunits family. BET5 subfamily.</text>
</comment>
<dbReference type="SMART" id="SM01399">
    <property type="entry name" value="Sybindin"/>
    <property type="match status" value="1"/>
</dbReference>
<evidence type="ECO:0000256" key="6">
    <source>
        <dbReference type="RuleBase" id="RU366065"/>
    </source>
</evidence>
<protein>
    <recommendedName>
        <fullName evidence="6">Trafficking protein particle complex subunit</fullName>
    </recommendedName>
</protein>
<dbReference type="Gene3D" id="3.30.450.70">
    <property type="match status" value="1"/>
</dbReference>
<evidence type="ECO:0000313" key="8">
    <source>
        <dbReference type="EMBL" id="KAJ1929656.1"/>
    </source>
</evidence>
<evidence type="ECO:0000256" key="7">
    <source>
        <dbReference type="SAM" id="MobiDB-lite"/>
    </source>
</evidence>
<dbReference type="GO" id="GO:0030008">
    <property type="term" value="C:TRAPP complex"/>
    <property type="evidence" value="ECO:0007669"/>
    <property type="project" value="UniProtKB-UniRule"/>
</dbReference>
<dbReference type="GO" id="GO:0006888">
    <property type="term" value="P:endoplasmic reticulum to Golgi vesicle-mediated transport"/>
    <property type="evidence" value="ECO:0007669"/>
    <property type="project" value="UniProtKB-UniRule"/>
</dbReference>
<dbReference type="GO" id="GO:0005783">
    <property type="term" value="C:endoplasmic reticulum"/>
    <property type="evidence" value="ECO:0007669"/>
    <property type="project" value="UniProtKB-SubCell"/>
</dbReference>
<dbReference type="PANTHER" id="PTHR23249">
    <property type="entry name" value="TRAFFICKING PROTEIN PARTICLE COMPLEX SUBUNIT"/>
    <property type="match status" value="1"/>
</dbReference>
<gene>
    <name evidence="8" type="primary">bet5_1</name>
    <name evidence="8" type="ORF">IWQ60_000980</name>
</gene>
<dbReference type="Proteomes" id="UP001150569">
    <property type="component" value="Unassembled WGS sequence"/>
</dbReference>
<dbReference type="EMBL" id="JANBPT010000028">
    <property type="protein sequence ID" value="KAJ1929656.1"/>
    <property type="molecule type" value="Genomic_DNA"/>
</dbReference>
<evidence type="ECO:0000256" key="5">
    <source>
        <dbReference type="ARBA" id="ARBA00038167"/>
    </source>
</evidence>
<feature type="region of interest" description="Disordered" evidence="7">
    <location>
        <begin position="70"/>
        <end position="89"/>
    </location>
</feature>